<evidence type="ECO:0000259" key="4">
    <source>
        <dbReference type="Pfam" id="PF22799"/>
    </source>
</evidence>
<name>A0A1L7WTN4_9HELO</name>
<accession>A0A1L7WTN4</accession>
<feature type="chain" id="PRO_5012385896" evidence="2">
    <location>
        <begin position="16"/>
        <end position="449"/>
    </location>
</feature>
<reference evidence="5 6" key="1">
    <citation type="submission" date="2016-03" db="EMBL/GenBank/DDBJ databases">
        <authorList>
            <person name="Ploux O."/>
        </authorList>
    </citation>
    <scope>NUCLEOTIDE SEQUENCE [LARGE SCALE GENOMIC DNA]</scope>
    <source>
        <strain evidence="5 6">UAMH 11012</strain>
    </source>
</reference>
<dbReference type="EMBL" id="FJOG01000007">
    <property type="protein sequence ID" value="CZR56103.1"/>
    <property type="molecule type" value="Genomic_DNA"/>
</dbReference>
<dbReference type="OrthoDB" id="4657524at2759"/>
<feature type="domain" description="Cell wall mannoprotein PIR1-like C-terminal" evidence="4">
    <location>
        <begin position="56"/>
        <end position="129"/>
    </location>
</feature>
<dbReference type="PANTHER" id="PTHR39613">
    <property type="entry name" value="ANCHORED CELL WALL PROTEIN, PUTATIVE (AFU_ORTHOLOGUE AFUA_4G08960)-RELATED"/>
    <property type="match status" value="1"/>
</dbReference>
<dbReference type="AlphaFoldDB" id="A0A1L7WTN4"/>
<dbReference type="Pfam" id="PF22799">
    <property type="entry name" value="PIR1-like_C"/>
    <property type="match status" value="1"/>
</dbReference>
<keyword evidence="6" id="KW-1185">Reference proteome</keyword>
<dbReference type="InterPro" id="IPR054508">
    <property type="entry name" value="PIR1-like_C"/>
</dbReference>
<organism evidence="5 6">
    <name type="scientific">Phialocephala subalpina</name>
    <dbReference type="NCBI Taxonomy" id="576137"/>
    <lineage>
        <taxon>Eukaryota</taxon>
        <taxon>Fungi</taxon>
        <taxon>Dikarya</taxon>
        <taxon>Ascomycota</taxon>
        <taxon>Pezizomycotina</taxon>
        <taxon>Leotiomycetes</taxon>
        <taxon>Helotiales</taxon>
        <taxon>Mollisiaceae</taxon>
        <taxon>Phialocephala</taxon>
        <taxon>Phialocephala fortinii species complex</taxon>
    </lineage>
</organism>
<feature type="region of interest" description="Disordered" evidence="1">
    <location>
        <begin position="187"/>
        <end position="221"/>
    </location>
</feature>
<keyword evidence="2" id="KW-0732">Signal</keyword>
<evidence type="ECO:0000256" key="1">
    <source>
        <dbReference type="SAM" id="MobiDB-lite"/>
    </source>
</evidence>
<gene>
    <name evidence="5" type="ORF">PAC_05991</name>
</gene>
<evidence type="ECO:0000256" key="2">
    <source>
        <dbReference type="SAM" id="SignalP"/>
    </source>
</evidence>
<evidence type="ECO:0000313" key="6">
    <source>
        <dbReference type="Proteomes" id="UP000184330"/>
    </source>
</evidence>
<sequence length="449" mass="46945">MKSFVTLSLAAGAYASCCTFTLTASGGQSGTIGQLDDGQNRIGGGLPAANFCFDSGTITDSAGRGCLLTDEVEQFQCDLNKSPQSGFSIESNGTLEYSGSSVFYACPASDTEWNLYTTPVAGQLKCVEIGLTASGCGSTTCSSAPASTVTETVTSVSTVTEASTITEATTVTVTECKATSTPIYTPTTPIVTESTPPETYPTSTPVKSTPPVTYPSSTPTESSFPLLARIRRSELNFSALYLPMSLGPTTWITMTYPHTSPTSTPYWSNTTTASTTTSTGASTCVSTALTGTYTAGNYQYPHLIVPVSSSSPDTAFGTQFFGTISSNVSTIFNFDIPTSYSGHTCNLIFLLPLQSELETSSYEFSGTGGVDFEELSGVATTSTTYDNAPSVEADLGTFTLTEGSSTLISSFACPAGEAVSYEAKAVGDTYLYFFQDYNPSPLGLYITVC</sequence>
<dbReference type="Proteomes" id="UP000184330">
    <property type="component" value="Unassembled WGS sequence"/>
</dbReference>
<evidence type="ECO:0000259" key="3">
    <source>
        <dbReference type="Pfam" id="PF09792"/>
    </source>
</evidence>
<dbReference type="PANTHER" id="PTHR39613:SF1">
    <property type="entry name" value="ANCHORED CELL WALL PROTEIN, PUTATIVE (AFU_ORTHOLOGUE AFUA_4G08960)-RELATED"/>
    <property type="match status" value="1"/>
</dbReference>
<feature type="domain" description="Ubiquitin 3 binding protein But2 C-terminal" evidence="3">
    <location>
        <begin position="299"/>
        <end position="439"/>
    </location>
</feature>
<dbReference type="InterPro" id="IPR018620">
    <property type="entry name" value="Ubiquitin3-bd_protein_But2_C"/>
</dbReference>
<feature type="signal peptide" evidence="2">
    <location>
        <begin position="1"/>
        <end position="15"/>
    </location>
</feature>
<dbReference type="Pfam" id="PF09792">
    <property type="entry name" value="But2"/>
    <property type="match status" value="1"/>
</dbReference>
<proteinExistence type="predicted"/>
<protein>
    <submittedName>
        <fullName evidence="5">Related to GPI anchored cell wall protein</fullName>
    </submittedName>
</protein>
<evidence type="ECO:0000313" key="5">
    <source>
        <dbReference type="EMBL" id="CZR56103.1"/>
    </source>
</evidence>
<dbReference type="STRING" id="576137.A0A1L7WTN4"/>